<gene>
    <name evidence="3" type="ORF">H8S47_18070</name>
</gene>
<accession>A0ABR7ASZ7</accession>
<evidence type="ECO:0000256" key="2">
    <source>
        <dbReference type="SAM" id="SignalP"/>
    </source>
</evidence>
<feature type="region of interest" description="Disordered" evidence="1">
    <location>
        <begin position="46"/>
        <end position="66"/>
    </location>
</feature>
<dbReference type="RefSeq" id="WP_187505173.1">
    <property type="nucleotide sequence ID" value="NZ_CP162536.1"/>
</dbReference>
<proteinExistence type="predicted"/>
<comment type="caution">
    <text evidence="3">The sequence shown here is derived from an EMBL/GenBank/DDBJ whole genome shotgun (WGS) entry which is preliminary data.</text>
</comment>
<keyword evidence="2" id="KW-0732">Signal</keyword>
<sequence length="121" mass="12346">MLARLILALLLAAFAFPAVAPAACHDAPASRGHGAVIDMAAMGGAHESVSDHGSDHRAGHEAPDRKATPLHGCIGCVPPSNWNGARVLGVALREPVMVTERVAVLDLGAGVAPALRPPREA</sequence>
<keyword evidence="4" id="KW-1185">Reference proteome</keyword>
<evidence type="ECO:0000313" key="4">
    <source>
        <dbReference type="Proteomes" id="UP000597613"/>
    </source>
</evidence>
<evidence type="ECO:0008006" key="5">
    <source>
        <dbReference type="Google" id="ProtNLM"/>
    </source>
</evidence>
<feature type="chain" id="PRO_5045832602" description="DUF2946 domain-containing protein" evidence="2">
    <location>
        <begin position="23"/>
        <end position="121"/>
    </location>
</feature>
<reference evidence="3 4" key="1">
    <citation type="submission" date="2020-08" db="EMBL/GenBank/DDBJ databases">
        <title>Putative novel bacterial strains isolated from necrotic wheat leaf tissues caused by Xanthomonas translucens.</title>
        <authorList>
            <person name="Tambong J.T."/>
        </authorList>
    </citation>
    <scope>NUCLEOTIDE SEQUENCE [LARGE SCALE GENOMIC DNA]</scope>
    <source>
        <strain evidence="4">DOAB 1063</strain>
    </source>
</reference>
<dbReference type="EMBL" id="JACONT010000063">
    <property type="protein sequence ID" value="MBC3943591.1"/>
    <property type="molecule type" value="Genomic_DNA"/>
</dbReference>
<evidence type="ECO:0000313" key="3">
    <source>
        <dbReference type="EMBL" id="MBC3943591.1"/>
    </source>
</evidence>
<name>A0ABR7ASZ7_9SPHN</name>
<feature type="signal peptide" evidence="2">
    <location>
        <begin position="1"/>
        <end position="22"/>
    </location>
</feature>
<dbReference type="Proteomes" id="UP000597613">
    <property type="component" value="Unassembled WGS sequence"/>
</dbReference>
<feature type="compositionally biased region" description="Basic and acidic residues" evidence="1">
    <location>
        <begin position="48"/>
        <end position="66"/>
    </location>
</feature>
<protein>
    <recommendedName>
        <fullName evidence="5">DUF2946 domain-containing protein</fullName>
    </recommendedName>
</protein>
<evidence type="ECO:0000256" key="1">
    <source>
        <dbReference type="SAM" id="MobiDB-lite"/>
    </source>
</evidence>
<organism evidence="3 4">
    <name type="scientific">Sphingomonas albertensis</name>
    <dbReference type="NCBI Taxonomy" id="2762591"/>
    <lineage>
        <taxon>Bacteria</taxon>
        <taxon>Pseudomonadati</taxon>
        <taxon>Pseudomonadota</taxon>
        <taxon>Alphaproteobacteria</taxon>
        <taxon>Sphingomonadales</taxon>
        <taxon>Sphingomonadaceae</taxon>
        <taxon>Sphingomonas</taxon>
    </lineage>
</organism>